<name>A0A3M7R8N1_BRAPC</name>
<proteinExistence type="predicted"/>
<evidence type="ECO:0000313" key="2">
    <source>
        <dbReference type="Proteomes" id="UP000276133"/>
    </source>
</evidence>
<keyword evidence="2" id="KW-1185">Reference proteome</keyword>
<dbReference type="Pfam" id="PF01161">
    <property type="entry name" value="PBP"/>
    <property type="match status" value="1"/>
</dbReference>
<organism evidence="1 2">
    <name type="scientific">Brachionus plicatilis</name>
    <name type="common">Marine rotifer</name>
    <name type="synonym">Brachionus muelleri</name>
    <dbReference type="NCBI Taxonomy" id="10195"/>
    <lineage>
        <taxon>Eukaryota</taxon>
        <taxon>Metazoa</taxon>
        <taxon>Spiralia</taxon>
        <taxon>Gnathifera</taxon>
        <taxon>Rotifera</taxon>
        <taxon>Eurotatoria</taxon>
        <taxon>Monogononta</taxon>
        <taxon>Pseudotrocha</taxon>
        <taxon>Ploima</taxon>
        <taxon>Brachionidae</taxon>
        <taxon>Brachionus</taxon>
    </lineage>
</organism>
<dbReference type="PANTHER" id="PTHR11362">
    <property type="entry name" value="PHOSPHATIDYLETHANOLAMINE-BINDING PROTEIN"/>
    <property type="match status" value="1"/>
</dbReference>
<comment type="caution">
    <text evidence="1">The sequence shown here is derived from an EMBL/GenBank/DDBJ whole genome shotgun (WGS) entry which is preliminary data.</text>
</comment>
<dbReference type="SUPFAM" id="SSF49777">
    <property type="entry name" value="PEBP-like"/>
    <property type="match status" value="1"/>
</dbReference>
<dbReference type="AlphaFoldDB" id="A0A3M7R8N1"/>
<dbReference type="InterPro" id="IPR036610">
    <property type="entry name" value="PEBP-like_sf"/>
</dbReference>
<dbReference type="InterPro" id="IPR035810">
    <property type="entry name" value="PEBP_euk"/>
</dbReference>
<evidence type="ECO:0000313" key="1">
    <source>
        <dbReference type="EMBL" id="RNA19972.1"/>
    </source>
</evidence>
<gene>
    <name evidence="1" type="ORF">BpHYR1_051512</name>
</gene>
<dbReference type="PANTHER" id="PTHR11362:SF82">
    <property type="entry name" value="PHOSPHATIDYLETHANOLAMINE-BINDING PROTEIN 4"/>
    <property type="match status" value="1"/>
</dbReference>
<dbReference type="InterPro" id="IPR008914">
    <property type="entry name" value="PEBP"/>
</dbReference>
<dbReference type="EMBL" id="REGN01003934">
    <property type="protein sequence ID" value="RNA19972.1"/>
    <property type="molecule type" value="Genomic_DNA"/>
</dbReference>
<dbReference type="Proteomes" id="UP000276133">
    <property type="component" value="Unassembled WGS sequence"/>
</dbReference>
<sequence>MEEFKVEGIIPDVINENPQQILQVDWPHSGVRAELGNVVTPTNTKSQPNVHWDSDPNSFYTLIMTDPDAPTRGSPKFKEWHHWMVVNIPGNNISQGEEKVGYVGPAPPKDSGLHRYVLTVFKQPEKMTFKDVHTITSITGKHRNNFHTKQFAKSHHLGPVVAANFIQAEWDEHSDVLHRVLASRTEF</sequence>
<dbReference type="STRING" id="10195.A0A3M7R8N1"/>
<reference evidence="1 2" key="1">
    <citation type="journal article" date="2018" name="Sci. Rep.">
        <title>Genomic signatures of local adaptation to the degree of environmental predictability in rotifers.</title>
        <authorList>
            <person name="Franch-Gras L."/>
            <person name="Hahn C."/>
            <person name="Garcia-Roger E.M."/>
            <person name="Carmona M.J."/>
            <person name="Serra M."/>
            <person name="Gomez A."/>
        </authorList>
    </citation>
    <scope>NUCLEOTIDE SEQUENCE [LARGE SCALE GENOMIC DNA]</scope>
    <source>
        <strain evidence="1">HYR1</strain>
    </source>
</reference>
<protein>
    <submittedName>
        <fullName evidence="1">D2-like isoform X2</fullName>
    </submittedName>
</protein>
<dbReference type="OrthoDB" id="2506647at2759"/>
<accession>A0A3M7R8N1</accession>
<dbReference type="Gene3D" id="3.90.280.10">
    <property type="entry name" value="PEBP-like"/>
    <property type="match status" value="1"/>
</dbReference>
<dbReference type="CDD" id="cd00866">
    <property type="entry name" value="PEBP_euk"/>
    <property type="match status" value="1"/>
</dbReference>